<proteinExistence type="predicted"/>
<feature type="compositionally biased region" description="Acidic residues" evidence="1">
    <location>
        <begin position="153"/>
        <end position="170"/>
    </location>
</feature>
<evidence type="ECO:0000256" key="1">
    <source>
        <dbReference type="SAM" id="MobiDB-lite"/>
    </source>
</evidence>
<dbReference type="EMBL" id="GFDL01013344">
    <property type="protein sequence ID" value="JAV21701.1"/>
    <property type="molecule type" value="Transcribed_RNA"/>
</dbReference>
<reference evidence="2" key="1">
    <citation type="submission" date="2017-01" db="EMBL/GenBank/DDBJ databases">
        <title>A deep insight into the sialotranscriptome of adult male and female Cluex tarsalis mosquitoes.</title>
        <authorList>
            <person name="Ribeiro J.M."/>
            <person name="Moreira F."/>
            <person name="Bernard K.A."/>
            <person name="Calvo E."/>
        </authorList>
    </citation>
    <scope>NUCLEOTIDE SEQUENCE</scope>
    <source>
        <strain evidence="2">Kern County</strain>
        <tissue evidence="2">Salivary glands</tissue>
    </source>
</reference>
<accession>A0A1Q3F2D1</accession>
<dbReference type="AlphaFoldDB" id="A0A1Q3F2D1"/>
<feature type="region of interest" description="Disordered" evidence="1">
    <location>
        <begin position="153"/>
        <end position="179"/>
    </location>
</feature>
<organism evidence="2">
    <name type="scientific">Culex tarsalis</name>
    <name type="common">Encephalitis mosquito</name>
    <dbReference type="NCBI Taxonomy" id="7177"/>
    <lineage>
        <taxon>Eukaryota</taxon>
        <taxon>Metazoa</taxon>
        <taxon>Ecdysozoa</taxon>
        <taxon>Arthropoda</taxon>
        <taxon>Hexapoda</taxon>
        <taxon>Insecta</taxon>
        <taxon>Pterygota</taxon>
        <taxon>Neoptera</taxon>
        <taxon>Endopterygota</taxon>
        <taxon>Diptera</taxon>
        <taxon>Nematocera</taxon>
        <taxon>Culicoidea</taxon>
        <taxon>Culicidae</taxon>
        <taxon>Culicinae</taxon>
        <taxon>Culicini</taxon>
        <taxon>Culex</taxon>
        <taxon>Culex</taxon>
    </lineage>
</organism>
<protein>
    <submittedName>
        <fullName evidence="2">Uncharacterized protein</fullName>
    </submittedName>
</protein>
<sequence length="179" mass="20301">MANRDSPTCILAETRNLRQRMRAAYDVNQSSCVIGDSAAQLEALRTNLFSLIEQAKIRIHKASVNQAAPLTEKQAKLLNDAIYSMSSILRKQEQLTAMRNRLQREGNGVSGEDFQEQMNSLVKKLNVIGIEMAKLKRANDNIINIYSNYQLEKEEECGSEDEDDDDESDEANNTIFRQQ</sequence>
<name>A0A1Q3F2D1_CULTA</name>
<evidence type="ECO:0000313" key="2">
    <source>
        <dbReference type="EMBL" id="JAV21701.1"/>
    </source>
</evidence>